<keyword evidence="2" id="KW-1185">Reference proteome</keyword>
<name>A0A0F7ZRA3_9HYPO</name>
<dbReference type="Proteomes" id="UP000054481">
    <property type="component" value="Unassembled WGS sequence"/>
</dbReference>
<evidence type="ECO:0000313" key="2">
    <source>
        <dbReference type="Proteomes" id="UP000054481"/>
    </source>
</evidence>
<dbReference type="EMBL" id="KQ030737">
    <property type="protein sequence ID" value="KJZ69263.1"/>
    <property type="molecule type" value="Genomic_DNA"/>
</dbReference>
<proteinExistence type="predicted"/>
<evidence type="ECO:0000313" key="1">
    <source>
        <dbReference type="EMBL" id="KJZ69263.1"/>
    </source>
</evidence>
<dbReference type="AlphaFoldDB" id="A0A0F7ZRA3"/>
<organism evidence="1 2">
    <name type="scientific">Hirsutella minnesotensis 3608</name>
    <dbReference type="NCBI Taxonomy" id="1043627"/>
    <lineage>
        <taxon>Eukaryota</taxon>
        <taxon>Fungi</taxon>
        <taxon>Dikarya</taxon>
        <taxon>Ascomycota</taxon>
        <taxon>Pezizomycotina</taxon>
        <taxon>Sordariomycetes</taxon>
        <taxon>Hypocreomycetidae</taxon>
        <taxon>Hypocreales</taxon>
        <taxon>Ophiocordycipitaceae</taxon>
        <taxon>Hirsutella</taxon>
    </lineage>
</organism>
<reference evidence="1 2" key="1">
    <citation type="journal article" date="2014" name="Genome Biol. Evol.">
        <title>Comparative genomics and transcriptomics analyses reveal divergent lifestyle features of nematode endoparasitic fungus Hirsutella minnesotensis.</title>
        <authorList>
            <person name="Lai Y."/>
            <person name="Liu K."/>
            <person name="Zhang X."/>
            <person name="Zhang X."/>
            <person name="Li K."/>
            <person name="Wang N."/>
            <person name="Shu C."/>
            <person name="Wu Y."/>
            <person name="Wang C."/>
            <person name="Bushley K.E."/>
            <person name="Xiang M."/>
            <person name="Liu X."/>
        </authorList>
    </citation>
    <scope>NUCLEOTIDE SEQUENCE [LARGE SCALE GENOMIC DNA]</scope>
    <source>
        <strain evidence="1 2">3608</strain>
    </source>
</reference>
<protein>
    <recommendedName>
        <fullName evidence="3">F-box domain-containing protein</fullName>
    </recommendedName>
</protein>
<dbReference type="SUPFAM" id="SSF52047">
    <property type="entry name" value="RNI-like"/>
    <property type="match status" value="1"/>
</dbReference>
<dbReference type="OrthoDB" id="5068910at2759"/>
<evidence type="ECO:0008006" key="3">
    <source>
        <dbReference type="Google" id="ProtNLM"/>
    </source>
</evidence>
<gene>
    <name evidence="1" type="ORF">HIM_11347</name>
</gene>
<sequence length="295" mass="33982">MQALALLRTLCSNVEVRHYIRRIEARTSHAPILISNQSRILGMLLSTFTDSFRIKHFAWEIGSLYAETVFPSLITLECRRLSCNMDLSWIKWHLAHCRIRRLCLSLSFRISGDTGKWLWNGIAMPSVEDLCLEYMDISELDPSKLGDLKGLELNLCSGTLLFLERWMAVDRANQLSSLKIAANLPPAFLRVLIDFISQRTSLRQLALRMGGTREVLSIESLIPHAATLEYLVLDFRHVITEVHTTIKYTLRDFEGIMRHFSSLKGVGIPLDFRDFQSVRYRRAKYQSIPKIFSPH</sequence>
<accession>A0A0F7ZRA3</accession>